<dbReference type="Pfam" id="PF01575">
    <property type="entry name" value="MaoC_dehydratas"/>
    <property type="match status" value="1"/>
</dbReference>
<dbReference type="InterPro" id="IPR036527">
    <property type="entry name" value="SCP2_sterol-bd_dom_sf"/>
</dbReference>
<dbReference type="InterPro" id="IPR029069">
    <property type="entry name" value="HotDog_dom_sf"/>
</dbReference>
<protein>
    <submittedName>
        <fullName evidence="9">(pine wood nematode) hypothetical protein</fullName>
    </submittedName>
</protein>
<dbReference type="PANTHER" id="PTHR13078:SF56">
    <property type="entry name" value="PEROXISOMAL MULTIFUNCTIONAL ENZYME TYPE 2"/>
    <property type="match status" value="1"/>
</dbReference>
<dbReference type="Gene3D" id="3.30.1050.10">
    <property type="entry name" value="SCP2 sterol-binding domain"/>
    <property type="match status" value="1"/>
</dbReference>
<dbReference type="InterPro" id="IPR003033">
    <property type="entry name" value="SCP2_sterol-bd_dom"/>
</dbReference>
<reference evidence="13" key="1">
    <citation type="submission" date="2016-11" db="UniProtKB">
        <authorList>
            <consortium name="WormBaseParasite"/>
        </authorList>
    </citation>
    <scope>IDENTIFICATION</scope>
</reference>
<feature type="domain" description="Peroxisomal multifunctional enzyme type 2-like N-terminal" evidence="8">
    <location>
        <begin position="17"/>
        <end position="141"/>
    </location>
</feature>
<dbReference type="Proteomes" id="UP000582659">
    <property type="component" value="Unassembled WGS sequence"/>
</dbReference>
<dbReference type="GO" id="GO:0003857">
    <property type="term" value="F:(3S)-3-hydroxyacyl-CoA dehydrogenase (NAD+) activity"/>
    <property type="evidence" value="ECO:0007669"/>
    <property type="project" value="TreeGrafter"/>
</dbReference>
<comment type="subcellular location">
    <subcellularLocation>
        <location evidence="1">Peroxisome</location>
    </subcellularLocation>
</comment>
<dbReference type="EMBL" id="CAJFDI010000002">
    <property type="protein sequence ID" value="CAD5216530.1"/>
    <property type="molecule type" value="Genomic_DNA"/>
</dbReference>
<evidence type="ECO:0000256" key="5">
    <source>
        <dbReference type="SAM" id="MobiDB-lite"/>
    </source>
</evidence>
<keyword evidence="4" id="KW-0456">Lyase</keyword>
<dbReference type="EMBL" id="CAJFCV020000002">
    <property type="protein sequence ID" value="CAG9099801.1"/>
    <property type="molecule type" value="Genomic_DNA"/>
</dbReference>
<dbReference type="Proteomes" id="UP000095284">
    <property type="component" value="Unplaced"/>
</dbReference>
<reference evidence="10" key="2">
    <citation type="submission" date="2020-08" db="EMBL/GenBank/DDBJ databases">
        <authorList>
            <person name="Kikuchi T."/>
        </authorList>
    </citation>
    <scope>NUCLEOTIDE SEQUENCE</scope>
    <source>
        <strain evidence="9">Ka4C1</strain>
    </source>
</reference>
<evidence type="ECO:0000256" key="1">
    <source>
        <dbReference type="ARBA" id="ARBA00004275"/>
    </source>
</evidence>
<dbReference type="Proteomes" id="UP000659654">
    <property type="component" value="Unassembled WGS sequence"/>
</dbReference>
<accession>A0A1I7SWQ5</accession>
<dbReference type="AlphaFoldDB" id="A0A1I7SWQ5"/>
<gene>
    <name evidence="9" type="ORF">BXYJ_LOCUS4581</name>
</gene>
<dbReference type="InterPro" id="IPR002539">
    <property type="entry name" value="MaoC-like_dom"/>
</dbReference>
<dbReference type="OrthoDB" id="3592703at2759"/>
<feature type="compositionally biased region" description="Basic and acidic residues" evidence="5">
    <location>
        <begin position="151"/>
        <end position="164"/>
    </location>
</feature>
<dbReference type="WBParaSite" id="BXY_1748600.1">
    <property type="protein sequence ID" value="BXY_1748600.1"/>
    <property type="gene ID" value="BXY_1748600"/>
</dbReference>
<evidence type="ECO:0000313" key="9">
    <source>
        <dbReference type="EMBL" id="CAD5216530.1"/>
    </source>
</evidence>
<evidence type="ECO:0000313" key="10">
    <source>
        <dbReference type="EMBL" id="CAG9099801.1"/>
    </source>
</evidence>
<evidence type="ECO:0000313" key="11">
    <source>
        <dbReference type="Proteomes" id="UP000095284"/>
    </source>
</evidence>
<sequence length="413" mass="45297">MDPEKAKQWRPAPVVQQYNTRDAIIYALGIGCNVKEDLHFLYEAHQDFQVFPTFVVKPGLTSVSLDGTPGIAYDLQRILHGEQYIEILNPIPEDGEFRTECEVVDILDKGSAAVILTNVTTYDNKTNKKLSFQQMATFQVGSGKFGGPRTNPREKKALPVPQRKPDRVVEVQTTKDQAALYRYGSGDMNPLHIDPDFAKASGFPTPILHGLCSLGVSTKAVIKEYGGNDGHNLKAVKVRFSAPVIPGQTLVVEMWKEGNRIHFQTKAKESGKTVIANAYVDLLDVKPAQPSETTEELVSDAIFEQINEQLPNQKDIIKKINGVVLYDITKNGKHAAYYTLDLKNGPVGKAFKGQSSDKPIVTVTVDDQDFLKIVTGGLGGMKAFMTGKLKAKGNVIVLQKLQGVLSGATKSKL</sequence>
<dbReference type="GO" id="GO:0044594">
    <property type="term" value="F:17-beta-hydroxysteroid dehydrogenase (NAD+) activity"/>
    <property type="evidence" value="ECO:0007669"/>
    <property type="project" value="TreeGrafter"/>
</dbReference>
<dbReference type="GO" id="GO:0006635">
    <property type="term" value="P:fatty acid beta-oxidation"/>
    <property type="evidence" value="ECO:0007669"/>
    <property type="project" value="TreeGrafter"/>
</dbReference>
<dbReference type="SUPFAM" id="SSF54637">
    <property type="entry name" value="Thioesterase/thiol ester dehydrase-isomerase"/>
    <property type="match status" value="2"/>
</dbReference>
<evidence type="ECO:0000259" key="6">
    <source>
        <dbReference type="Pfam" id="PF01575"/>
    </source>
</evidence>
<evidence type="ECO:0000256" key="3">
    <source>
        <dbReference type="ARBA" id="ARBA00023140"/>
    </source>
</evidence>
<evidence type="ECO:0000259" key="8">
    <source>
        <dbReference type="Pfam" id="PF22622"/>
    </source>
</evidence>
<evidence type="ECO:0000313" key="13">
    <source>
        <dbReference type="WBParaSite" id="BXY_1748600.1"/>
    </source>
</evidence>
<name>A0A1I7SWQ5_BURXY</name>
<dbReference type="Pfam" id="PF02036">
    <property type="entry name" value="SCP2"/>
    <property type="match status" value="1"/>
</dbReference>
<dbReference type="GO" id="GO:0018812">
    <property type="term" value="F:3-hydroxyacyl-CoA dehydratase activity"/>
    <property type="evidence" value="ECO:0007669"/>
    <property type="project" value="UniProtKB-ARBA"/>
</dbReference>
<evidence type="ECO:0000256" key="4">
    <source>
        <dbReference type="ARBA" id="ARBA00023239"/>
    </source>
</evidence>
<dbReference type="FunFam" id="3.10.129.10:FF:000013">
    <property type="entry name" value="Peroxisomal multifunctional enzyme type 2"/>
    <property type="match status" value="1"/>
</dbReference>
<dbReference type="eggNOG" id="KOG1206">
    <property type="taxonomic scope" value="Eukaryota"/>
</dbReference>
<proteinExistence type="inferred from homology"/>
<comment type="similarity">
    <text evidence="2">Belongs to the short-chain dehydrogenases/reductases (SDR) family.</text>
</comment>
<keyword evidence="3" id="KW-0576">Peroxisome</keyword>
<keyword evidence="12" id="KW-1185">Reference proteome</keyword>
<dbReference type="Pfam" id="PF22622">
    <property type="entry name" value="MFE-2_hydrat-2_N"/>
    <property type="match status" value="1"/>
</dbReference>
<organism evidence="11 13">
    <name type="scientific">Bursaphelenchus xylophilus</name>
    <name type="common">Pinewood nematode worm</name>
    <name type="synonym">Aphelenchoides xylophilus</name>
    <dbReference type="NCBI Taxonomy" id="6326"/>
    <lineage>
        <taxon>Eukaryota</taxon>
        <taxon>Metazoa</taxon>
        <taxon>Ecdysozoa</taxon>
        <taxon>Nematoda</taxon>
        <taxon>Chromadorea</taxon>
        <taxon>Rhabditida</taxon>
        <taxon>Tylenchina</taxon>
        <taxon>Tylenchomorpha</taxon>
        <taxon>Aphelenchoidea</taxon>
        <taxon>Aphelenchoididae</taxon>
        <taxon>Bursaphelenchus</taxon>
    </lineage>
</organism>
<dbReference type="SMR" id="A0A1I7SWQ5"/>
<dbReference type="Gene3D" id="3.10.129.10">
    <property type="entry name" value="Hotdog Thioesterase"/>
    <property type="match status" value="1"/>
</dbReference>
<dbReference type="PANTHER" id="PTHR13078">
    <property type="entry name" value="PEROXISOMAL MULTIFUNCTIONAL ENZYME TYPE 2-RELATED"/>
    <property type="match status" value="1"/>
</dbReference>
<evidence type="ECO:0000313" key="12">
    <source>
        <dbReference type="Proteomes" id="UP000659654"/>
    </source>
</evidence>
<dbReference type="CDD" id="cd03448">
    <property type="entry name" value="HDE_HSD"/>
    <property type="match status" value="1"/>
</dbReference>
<dbReference type="InterPro" id="IPR054357">
    <property type="entry name" value="MFE-2_N"/>
</dbReference>
<dbReference type="SUPFAM" id="SSF55718">
    <property type="entry name" value="SCP-like"/>
    <property type="match status" value="1"/>
</dbReference>
<feature type="region of interest" description="Disordered" evidence="5">
    <location>
        <begin position="143"/>
        <end position="164"/>
    </location>
</feature>
<dbReference type="GO" id="GO:0005777">
    <property type="term" value="C:peroxisome"/>
    <property type="evidence" value="ECO:0007669"/>
    <property type="project" value="UniProtKB-SubCell"/>
</dbReference>
<evidence type="ECO:0000259" key="7">
    <source>
        <dbReference type="Pfam" id="PF02036"/>
    </source>
</evidence>
<feature type="domain" description="MaoC-like" evidence="6">
    <location>
        <begin position="160"/>
        <end position="277"/>
    </location>
</feature>
<evidence type="ECO:0000256" key="2">
    <source>
        <dbReference type="ARBA" id="ARBA00006484"/>
    </source>
</evidence>
<feature type="domain" description="SCP2" evidence="7">
    <location>
        <begin position="303"/>
        <end position="405"/>
    </location>
</feature>